<gene>
    <name evidence="1" type="ORF">RHMOL_Rhmol04G0003100</name>
</gene>
<name>A0ACC0NX55_RHOML</name>
<sequence>MRLDLSLQLYLQKEQKNSIISLQQKMVNNTTDGNLSVEMIQKLSAPKDCAILLRASMYTYFQTATSIHSIFNPTSKQQPVAKPST</sequence>
<accession>A0ACC0NX55</accession>
<evidence type="ECO:0000313" key="1">
    <source>
        <dbReference type="EMBL" id="KAI8557342.1"/>
    </source>
</evidence>
<reference evidence="1" key="1">
    <citation type="submission" date="2022-02" db="EMBL/GenBank/DDBJ databases">
        <title>Plant Genome Project.</title>
        <authorList>
            <person name="Zhang R.-G."/>
        </authorList>
    </citation>
    <scope>NUCLEOTIDE SEQUENCE</scope>
    <source>
        <strain evidence="1">AT1</strain>
    </source>
</reference>
<organism evidence="1 2">
    <name type="scientific">Rhododendron molle</name>
    <name type="common">Chinese azalea</name>
    <name type="synonym">Azalea mollis</name>
    <dbReference type="NCBI Taxonomy" id="49168"/>
    <lineage>
        <taxon>Eukaryota</taxon>
        <taxon>Viridiplantae</taxon>
        <taxon>Streptophyta</taxon>
        <taxon>Embryophyta</taxon>
        <taxon>Tracheophyta</taxon>
        <taxon>Spermatophyta</taxon>
        <taxon>Magnoliopsida</taxon>
        <taxon>eudicotyledons</taxon>
        <taxon>Gunneridae</taxon>
        <taxon>Pentapetalae</taxon>
        <taxon>asterids</taxon>
        <taxon>Ericales</taxon>
        <taxon>Ericaceae</taxon>
        <taxon>Ericoideae</taxon>
        <taxon>Rhodoreae</taxon>
        <taxon>Rhododendron</taxon>
    </lineage>
</organism>
<evidence type="ECO:0000313" key="2">
    <source>
        <dbReference type="Proteomes" id="UP001062846"/>
    </source>
</evidence>
<proteinExistence type="predicted"/>
<dbReference type="Proteomes" id="UP001062846">
    <property type="component" value="Chromosome 4"/>
</dbReference>
<protein>
    <submittedName>
        <fullName evidence="1">Uncharacterized protein</fullName>
    </submittedName>
</protein>
<dbReference type="EMBL" id="CM046391">
    <property type="protein sequence ID" value="KAI8557342.1"/>
    <property type="molecule type" value="Genomic_DNA"/>
</dbReference>
<keyword evidence="2" id="KW-1185">Reference proteome</keyword>
<comment type="caution">
    <text evidence="1">The sequence shown here is derived from an EMBL/GenBank/DDBJ whole genome shotgun (WGS) entry which is preliminary data.</text>
</comment>